<dbReference type="PANTHER" id="PTHR34265">
    <property type="entry name" value="TYPE III PANTOTHENATE KINASE"/>
    <property type="match status" value="1"/>
</dbReference>
<keyword evidence="8 16" id="KW-0808">Transferase</keyword>
<gene>
    <name evidence="16" type="primary">coaX</name>
    <name evidence="17" type="ORF">PPG34_01960</name>
</gene>
<evidence type="ECO:0000256" key="16">
    <source>
        <dbReference type="HAMAP-Rule" id="MF_01274"/>
    </source>
</evidence>
<dbReference type="Pfam" id="PF03309">
    <property type="entry name" value="Pan_kinase"/>
    <property type="match status" value="1"/>
</dbReference>
<evidence type="ECO:0000256" key="7">
    <source>
        <dbReference type="ARBA" id="ARBA00022490"/>
    </source>
</evidence>
<sequence>MLLTIDIGNSQIAFGVFDRDTLKKSWRLATNTTKTSDEYGSLFVSLMREAGIQPTSIDGTIISSVVPPVTPVIEQVVETYFHHCPLLVTADFPFHLTLQYANPREIGTDRLVNAAAAYARYHTGLIIVDFGTATTFCTITQDGRYLGGAIAPGLKSSANALHAHTAKLPDIELVRPKSVIGTDTVTSMQSGLIFGYAGLVDELVTRIQQEIGQTTRVIATGGLAAILAPISRTIQDVCPYLTLEGLNLLYHRIKGD</sequence>
<keyword evidence="13 16" id="KW-0173">Coenzyme A biosynthesis</keyword>
<dbReference type="EMBL" id="JAQOUE010000001">
    <property type="protein sequence ID" value="MDT7041096.1"/>
    <property type="molecule type" value="Genomic_DNA"/>
</dbReference>
<dbReference type="EC" id="2.7.1.33" evidence="6 16"/>
<feature type="binding site" evidence="16">
    <location>
        <position position="184"/>
    </location>
    <ligand>
        <name>substrate</name>
    </ligand>
</feature>
<accession>A0ABU3K3Z1</accession>
<protein>
    <recommendedName>
        <fullName evidence="15 16">Type III pantothenate kinase</fullName>
        <ecNumber evidence="6 16">2.7.1.33</ecNumber>
    </recommendedName>
    <alternativeName>
        <fullName evidence="16">PanK-III</fullName>
    </alternativeName>
    <alternativeName>
        <fullName evidence="16">Pantothenic acid kinase</fullName>
    </alternativeName>
</protein>
<dbReference type="InterPro" id="IPR004619">
    <property type="entry name" value="Type_III_PanK"/>
</dbReference>
<evidence type="ECO:0000256" key="2">
    <source>
        <dbReference type="ARBA" id="ARBA00001958"/>
    </source>
</evidence>
<dbReference type="CDD" id="cd24015">
    <property type="entry name" value="ASKHA_NBD_PanK-III"/>
    <property type="match status" value="1"/>
</dbReference>
<dbReference type="SUPFAM" id="SSF53067">
    <property type="entry name" value="Actin-like ATPase domain"/>
    <property type="match status" value="2"/>
</dbReference>
<feature type="binding site" evidence="16">
    <location>
        <begin position="6"/>
        <end position="13"/>
    </location>
    <ligand>
        <name>ATP</name>
        <dbReference type="ChEBI" id="CHEBI:30616"/>
    </ligand>
</feature>
<comment type="similarity">
    <text evidence="14 16">Belongs to the type III pantothenate kinase family.</text>
</comment>
<keyword evidence="12 16" id="KW-0630">Potassium</keyword>
<dbReference type="NCBIfam" id="NF009855">
    <property type="entry name" value="PRK13321.1"/>
    <property type="match status" value="1"/>
</dbReference>
<evidence type="ECO:0000313" key="17">
    <source>
        <dbReference type="EMBL" id="MDT7041096.1"/>
    </source>
</evidence>
<keyword evidence="9 16" id="KW-0547">Nucleotide-binding</keyword>
<keyword evidence="7 16" id="KW-0963">Cytoplasm</keyword>
<name>A0ABU3K3Z1_9BACT</name>
<evidence type="ECO:0000256" key="1">
    <source>
        <dbReference type="ARBA" id="ARBA00001206"/>
    </source>
</evidence>
<evidence type="ECO:0000256" key="10">
    <source>
        <dbReference type="ARBA" id="ARBA00022777"/>
    </source>
</evidence>
<evidence type="ECO:0000256" key="3">
    <source>
        <dbReference type="ARBA" id="ARBA00004496"/>
    </source>
</evidence>
<evidence type="ECO:0000313" key="18">
    <source>
        <dbReference type="Proteomes" id="UP001250932"/>
    </source>
</evidence>
<feature type="binding site" evidence="16">
    <location>
        <position position="132"/>
    </location>
    <ligand>
        <name>ATP</name>
        <dbReference type="ChEBI" id="CHEBI:30616"/>
    </ligand>
</feature>
<comment type="catalytic activity">
    <reaction evidence="1 16">
        <text>(R)-pantothenate + ATP = (R)-4'-phosphopantothenate + ADP + H(+)</text>
        <dbReference type="Rhea" id="RHEA:16373"/>
        <dbReference type="ChEBI" id="CHEBI:10986"/>
        <dbReference type="ChEBI" id="CHEBI:15378"/>
        <dbReference type="ChEBI" id="CHEBI:29032"/>
        <dbReference type="ChEBI" id="CHEBI:30616"/>
        <dbReference type="ChEBI" id="CHEBI:456216"/>
        <dbReference type="EC" id="2.7.1.33"/>
    </reaction>
</comment>
<reference evidence="17 18" key="1">
    <citation type="journal article" date="2023" name="ISME J.">
        <title>Cultivation and genomic characterization of novel and ubiquitous marine nitrite-oxidizing bacteria from the Nitrospirales.</title>
        <authorList>
            <person name="Mueller A.J."/>
            <person name="Daebeler A."/>
            <person name="Herbold C.W."/>
            <person name="Kirkegaard R.H."/>
            <person name="Daims H."/>
        </authorList>
    </citation>
    <scope>NUCLEOTIDE SEQUENCE [LARGE SCALE GENOMIC DNA]</scope>
    <source>
        <strain evidence="17 18">EB</strain>
    </source>
</reference>
<feature type="active site" description="Proton acceptor" evidence="16">
    <location>
        <position position="109"/>
    </location>
</feature>
<dbReference type="InterPro" id="IPR043129">
    <property type="entry name" value="ATPase_NBD"/>
</dbReference>
<comment type="caution">
    <text evidence="17">The sequence shown here is derived from an EMBL/GenBank/DDBJ whole genome shotgun (WGS) entry which is preliminary data.</text>
</comment>
<keyword evidence="10 16" id="KW-0418">Kinase</keyword>
<keyword evidence="16" id="KW-0479">Metal-binding</keyword>
<evidence type="ECO:0000256" key="11">
    <source>
        <dbReference type="ARBA" id="ARBA00022840"/>
    </source>
</evidence>
<dbReference type="HAMAP" id="MF_01274">
    <property type="entry name" value="Pantothen_kinase_3"/>
    <property type="match status" value="1"/>
</dbReference>
<dbReference type="NCBIfam" id="NF009848">
    <property type="entry name" value="PRK13318.1-6"/>
    <property type="match status" value="1"/>
</dbReference>
<comment type="cofactor">
    <cofactor evidence="2">
        <name>K(+)</name>
        <dbReference type="ChEBI" id="CHEBI:29103"/>
    </cofactor>
</comment>
<evidence type="ECO:0000256" key="5">
    <source>
        <dbReference type="ARBA" id="ARBA00011738"/>
    </source>
</evidence>
<evidence type="ECO:0000256" key="8">
    <source>
        <dbReference type="ARBA" id="ARBA00022679"/>
    </source>
</evidence>
<evidence type="ECO:0000256" key="9">
    <source>
        <dbReference type="ARBA" id="ARBA00022741"/>
    </source>
</evidence>
<evidence type="ECO:0000256" key="15">
    <source>
        <dbReference type="ARBA" id="ARBA00040883"/>
    </source>
</evidence>
<comment type="function">
    <text evidence="16">Catalyzes the phosphorylation of pantothenate (Pan), the first step in CoA biosynthesis.</text>
</comment>
<dbReference type="RefSeq" id="WP_313831454.1">
    <property type="nucleotide sequence ID" value="NZ_JAQOUE010000001.1"/>
</dbReference>
<dbReference type="PANTHER" id="PTHR34265:SF1">
    <property type="entry name" value="TYPE III PANTOTHENATE KINASE"/>
    <property type="match status" value="1"/>
</dbReference>
<comment type="subunit">
    <text evidence="5 16">Homodimer.</text>
</comment>
<feature type="binding site" evidence="16">
    <location>
        <position position="129"/>
    </location>
    <ligand>
        <name>K(+)</name>
        <dbReference type="ChEBI" id="CHEBI:29103"/>
    </ligand>
</feature>
<proteinExistence type="inferred from homology"/>
<evidence type="ECO:0000256" key="4">
    <source>
        <dbReference type="ARBA" id="ARBA00005225"/>
    </source>
</evidence>
<keyword evidence="11 16" id="KW-0067">ATP-binding</keyword>
<comment type="cofactor">
    <cofactor evidence="16">
        <name>NH4(+)</name>
        <dbReference type="ChEBI" id="CHEBI:28938"/>
    </cofactor>
    <cofactor evidence="16">
        <name>K(+)</name>
        <dbReference type="ChEBI" id="CHEBI:29103"/>
    </cofactor>
    <text evidence="16">A monovalent cation. Ammonium or potassium.</text>
</comment>
<dbReference type="GO" id="GO:0004594">
    <property type="term" value="F:pantothenate kinase activity"/>
    <property type="evidence" value="ECO:0007669"/>
    <property type="project" value="UniProtKB-EC"/>
</dbReference>
<feature type="binding site" evidence="16">
    <location>
        <begin position="107"/>
        <end position="110"/>
    </location>
    <ligand>
        <name>substrate</name>
    </ligand>
</feature>
<comment type="pathway">
    <text evidence="4 16">Cofactor biosynthesis; coenzyme A biosynthesis; CoA from (R)-pantothenate: step 1/5.</text>
</comment>
<evidence type="ECO:0000256" key="12">
    <source>
        <dbReference type="ARBA" id="ARBA00022958"/>
    </source>
</evidence>
<evidence type="ECO:0000256" key="13">
    <source>
        <dbReference type="ARBA" id="ARBA00022993"/>
    </source>
</evidence>
<dbReference type="Gene3D" id="3.30.420.40">
    <property type="match status" value="2"/>
</dbReference>
<keyword evidence="18" id="KW-1185">Reference proteome</keyword>
<dbReference type="NCBIfam" id="TIGR00671">
    <property type="entry name" value="baf"/>
    <property type="match status" value="1"/>
</dbReference>
<organism evidence="17 18">
    <name type="scientific">Candidatus Nitronereus thalassa</name>
    <dbReference type="NCBI Taxonomy" id="3020898"/>
    <lineage>
        <taxon>Bacteria</taxon>
        <taxon>Pseudomonadati</taxon>
        <taxon>Nitrospirota</taxon>
        <taxon>Nitrospiria</taxon>
        <taxon>Nitrospirales</taxon>
        <taxon>Nitrospiraceae</taxon>
        <taxon>Candidatus Nitronereus</taxon>
    </lineage>
</organism>
<feature type="binding site" evidence="16">
    <location>
        <position position="100"/>
    </location>
    <ligand>
        <name>substrate</name>
    </ligand>
</feature>
<evidence type="ECO:0000256" key="6">
    <source>
        <dbReference type="ARBA" id="ARBA00012102"/>
    </source>
</evidence>
<dbReference type="Proteomes" id="UP001250932">
    <property type="component" value="Unassembled WGS sequence"/>
</dbReference>
<evidence type="ECO:0000256" key="14">
    <source>
        <dbReference type="ARBA" id="ARBA00038036"/>
    </source>
</evidence>
<comment type="subcellular location">
    <subcellularLocation>
        <location evidence="3 16">Cytoplasm</location>
    </subcellularLocation>
</comment>